<keyword evidence="2" id="KW-1185">Reference proteome</keyword>
<dbReference type="InterPro" id="IPR008930">
    <property type="entry name" value="Terpenoid_cyclase/PrenylTrfase"/>
</dbReference>
<organism evidence="1 2">
    <name type="scientific">Kitasatospora purpeofusca</name>
    <dbReference type="NCBI Taxonomy" id="67352"/>
    <lineage>
        <taxon>Bacteria</taxon>
        <taxon>Bacillati</taxon>
        <taxon>Actinomycetota</taxon>
        <taxon>Actinomycetes</taxon>
        <taxon>Kitasatosporales</taxon>
        <taxon>Streptomycetaceae</taxon>
        <taxon>Kitasatospora</taxon>
    </lineage>
</organism>
<gene>
    <name evidence="1" type="ORF">OHA16_31760</name>
</gene>
<dbReference type="RefSeq" id="WP_328957695.1">
    <property type="nucleotide sequence ID" value="NZ_CP108110.1"/>
</dbReference>
<protein>
    <recommendedName>
        <fullName evidence="3">Prenyltransferase</fullName>
    </recommendedName>
</protein>
<evidence type="ECO:0000313" key="1">
    <source>
        <dbReference type="EMBL" id="WUQ87135.1"/>
    </source>
</evidence>
<dbReference type="Proteomes" id="UP001432222">
    <property type="component" value="Chromosome"/>
</dbReference>
<name>A0ABZ1U9L6_9ACTN</name>
<accession>A0ABZ1U9L6</accession>
<proteinExistence type="predicted"/>
<evidence type="ECO:0000313" key="2">
    <source>
        <dbReference type="Proteomes" id="UP001432222"/>
    </source>
</evidence>
<dbReference type="SUPFAM" id="SSF48239">
    <property type="entry name" value="Terpenoid cyclases/Protein prenyltransferases"/>
    <property type="match status" value="1"/>
</dbReference>
<dbReference type="EMBL" id="CP108110">
    <property type="protein sequence ID" value="WUQ87135.1"/>
    <property type="molecule type" value="Genomic_DNA"/>
</dbReference>
<evidence type="ECO:0008006" key="3">
    <source>
        <dbReference type="Google" id="ProtNLM"/>
    </source>
</evidence>
<sequence>MTRTRTARLTGDRLDAAARFLWTSGRVLEQRRFAHLFGGESDPGDDPSSDPAGVLAALDAHRTADGGYAYGLEPDVRGPAAQPIAVPGALLVLEEAGALDDARARAVCDWLAGVAAPDGGVPVVLPSLRPYPHPPFVPVPEEGEPPVGALLSTGQIVAPLLRRGIVHPWLTAATAFCRTAVENLRETHPYEAGAAIRFLDAAPDTAWARREAARLGALVHEQRIVLLDPARPEDARVSPGYAPGEYHLPHDYARRPDSLARAWFTAAELARGLDHLAAEQQPDGGWPIHWVRWSASTESEARPGVTLQALLALRAYDAAGGA</sequence>
<reference evidence="1" key="1">
    <citation type="submission" date="2022-10" db="EMBL/GenBank/DDBJ databases">
        <title>The complete genomes of actinobacterial strains from the NBC collection.</title>
        <authorList>
            <person name="Joergensen T.S."/>
            <person name="Alvarez Arevalo M."/>
            <person name="Sterndorff E.B."/>
            <person name="Faurdal D."/>
            <person name="Vuksanovic O."/>
            <person name="Mourched A.-S."/>
            <person name="Charusanti P."/>
            <person name="Shaw S."/>
            <person name="Blin K."/>
            <person name="Weber T."/>
        </authorList>
    </citation>
    <scope>NUCLEOTIDE SEQUENCE</scope>
    <source>
        <strain evidence="1">NBC_00222</strain>
    </source>
</reference>